<name>A0ACB9GA85_CICIN</name>
<protein>
    <submittedName>
        <fullName evidence="1">Uncharacterized protein</fullName>
    </submittedName>
</protein>
<accession>A0ACB9GA85</accession>
<proteinExistence type="predicted"/>
<reference evidence="2" key="1">
    <citation type="journal article" date="2022" name="Mol. Ecol. Resour.">
        <title>The genomes of chicory, endive, great burdock and yacon provide insights into Asteraceae palaeo-polyploidization history and plant inulin production.</title>
        <authorList>
            <person name="Fan W."/>
            <person name="Wang S."/>
            <person name="Wang H."/>
            <person name="Wang A."/>
            <person name="Jiang F."/>
            <person name="Liu H."/>
            <person name="Zhao H."/>
            <person name="Xu D."/>
            <person name="Zhang Y."/>
        </authorList>
    </citation>
    <scope>NUCLEOTIDE SEQUENCE [LARGE SCALE GENOMIC DNA]</scope>
    <source>
        <strain evidence="2">cv. Punajuju</strain>
    </source>
</reference>
<keyword evidence="2" id="KW-1185">Reference proteome</keyword>
<evidence type="ECO:0000313" key="1">
    <source>
        <dbReference type="EMBL" id="KAI3780315.1"/>
    </source>
</evidence>
<comment type="caution">
    <text evidence="1">The sequence shown here is derived from an EMBL/GenBank/DDBJ whole genome shotgun (WGS) entry which is preliminary data.</text>
</comment>
<sequence length="184" mass="20470">MNMAIFFVASILVLCGRMSKRKPQFIVAEDTGIASRPEGPSRREGAWLVVGALFVGSVRLRCLAIRKLVVSRWRGFAMEVFASRPPSPSRRDRCGVLVFCFASSSRRDQEISDVVINCDLLTAFVGCDFVVSSFVRLAMQDDKSFLDVASLRIGIGDIIDIKDEAQILTWVWFSSESPDLLSLN</sequence>
<organism evidence="1 2">
    <name type="scientific">Cichorium intybus</name>
    <name type="common">Chicory</name>
    <dbReference type="NCBI Taxonomy" id="13427"/>
    <lineage>
        <taxon>Eukaryota</taxon>
        <taxon>Viridiplantae</taxon>
        <taxon>Streptophyta</taxon>
        <taxon>Embryophyta</taxon>
        <taxon>Tracheophyta</taxon>
        <taxon>Spermatophyta</taxon>
        <taxon>Magnoliopsida</taxon>
        <taxon>eudicotyledons</taxon>
        <taxon>Gunneridae</taxon>
        <taxon>Pentapetalae</taxon>
        <taxon>asterids</taxon>
        <taxon>campanulids</taxon>
        <taxon>Asterales</taxon>
        <taxon>Asteraceae</taxon>
        <taxon>Cichorioideae</taxon>
        <taxon>Cichorieae</taxon>
        <taxon>Cichoriinae</taxon>
        <taxon>Cichorium</taxon>
    </lineage>
</organism>
<reference evidence="1 2" key="2">
    <citation type="journal article" date="2022" name="Mol. Ecol. Resour.">
        <title>The genomes of chicory, endive, great burdock and yacon provide insights into Asteraceae paleo-polyploidization history and plant inulin production.</title>
        <authorList>
            <person name="Fan W."/>
            <person name="Wang S."/>
            <person name="Wang H."/>
            <person name="Wang A."/>
            <person name="Jiang F."/>
            <person name="Liu H."/>
            <person name="Zhao H."/>
            <person name="Xu D."/>
            <person name="Zhang Y."/>
        </authorList>
    </citation>
    <scope>NUCLEOTIDE SEQUENCE [LARGE SCALE GENOMIC DNA]</scope>
    <source>
        <strain evidence="2">cv. Punajuju</strain>
        <tissue evidence="1">Leaves</tissue>
    </source>
</reference>
<dbReference type="Proteomes" id="UP001055811">
    <property type="component" value="Linkage Group LG02"/>
</dbReference>
<evidence type="ECO:0000313" key="2">
    <source>
        <dbReference type="Proteomes" id="UP001055811"/>
    </source>
</evidence>
<gene>
    <name evidence="1" type="ORF">L2E82_10292</name>
</gene>
<dbReference type="EMBL" id="CM042010">
    <property type="protein sequence ID" value="KAI3780315.1"/>
    <property type="molecule type" value="Genomic_DNA"/>
</dbReference>